<proteinExistence type="predicted"/>
<dbReference type="PANTHER" id="PTHR10438:SF468">
    <property type="entry name" value="THIOREDOXIN-1-RELATED"/>
    <property type="match status" value="1"/>
</dbReference>
<gene>
    <name evidence="2" type="ORF">SAMN05421743_10527</name>
</gene>
<reference evidence="3" key="1">
    <citation type="submission" date="2016-10" db="EMBL/GenBank/DDBJ databases">
        <authorList>
            <person name="Varghese N."/>
            <person name="Submissions S."/>
        </authorList>
    </citation>
    <scope>NUCLEOTIDE SEQUENCE [LARGE SCALE GENOMIC DNA]</scope>
    <source>
        <strain evidence="3">CCM7597</strain>
    </source>
</reference>
<dbReference type="InterPro" id="IPR036249">
    <property type="entry name" value="Thioredoxin-like_sf"/>
</dbReference>
<dbReference type="RefSeq" id="WP_093044072.1">
    <property type="nucleotide sequence ID" value="NZ_FNQR01000005.1"/>
</dbReference>
<dbReference type="Gene3D" id="3.40.30.10">
    <property type="entry name" value="Glutaredoxin"/>
    <property type="match status" value="1"/>
</dbReference>
<evidence type="ECO:0000313" key="3">
    <source>
        <dbReference type="Proteomes" id="UP000198584"/>
    </source>
</evidence>
<organism evidence="2 3">
    <name type="scientific">Thalassobacillus cyri</name>
    <dbReference type="NCBI Taxonomy" id="571932"/>
    <lineage>
        <taxon>Bacteria</taxon>
        <taxon>Bacillati</taxon>
        <taxon>Bacillota</taxon>
        <taxon>Bacilli</taxon>
        <taxon>Bacillales</taxon>
        <taxon>Bacillaceae</taxon>
        <taxon>Thalassobacillus</taxon>
    </lineage>
</organism>
<dbReference type="InterPro" id="IPR013766">
    <property type="entry name" value="Thioredoxin_domain"/>
</dbReference>
<accession>A0A1H4BH02</accession>
<dbReference type="PROSITE" id="PS51352">
    <property type="entry name" value="THIOREDOXIN_2"/>
    <property type="match status" value="1"/>
</dbReference>
<evidence type="ECO:0000259" key="1">
    <source>
        <dbReference type="PROSITE" id="PS51352"/>
    </source>
</evidence>
<dbReference type="CDD" id="cd02947">
    <property type="entry name" value="TRX_family"/>
    <property type="match status" value="1"/>
</dbReference>
<dbReference type="Proteomes" id="UP000198584">
    <property type="component" value="Unassembled WGS sequence"/>
</dbReference>
<protein>
    <submittedName>
        <fullName evidence="2">Thioredoxin</fullName>
    </submittedName>
</protein>
<dbReference type="OrthoDB" id="7629852at2"/>
<keyword evidence="3" id="KW-1185">Reference proteome</keyword>
<dbReference type="PANTHER" id="PTHR10438">
    <property type="entry name" value="THIOREDOXIN"/>
    <property type="match status" value="1"/>
</dbReference>
<dbReference type="InterPro" id="IPR050620">
    <property type="entry name" value="Thioredoxin_H-type-like"/>
</dbReference>
<feature type="domain" description="Thioredoxin" evidence="1">
    <location>
        <begin position="1"/>
        <end position="105"/>
    </location>
</feature>
<dbReference type="AlphaFoldDB" id="A0A1H4BH02"/>
<evidence type="ECO:0000313" key="2">
    <source>
        <dbReference type="EMBL" id="SEA47376.1"/>
    </source>
</evidence>
<dbReference type="Pfam" id="PF00085">
    <property type="entry name" value="Thioredoxin"/>
    <property type="match status" value="1"/>
</dbReference>
<name>A0A1H4BH02_9BACI</name>
<sequence length="105" mass="12648">MEQLKTEEQFQEWRNKEKVIMLFSADWCPDCRFIEPFLPELEEKYSEYNFVYIDRDDFLDICIENGVLGIPSFLAFHQGEEIGRFVSKQRKKRDQIEAFIDGLEK</sequence>
<dbReference type="EMBL" id="FNQR01000005">
    <property type="protein sequence ID" value="SEA47376.1"/>
    <property type="molecule type" value="Genomic_DNA"/>
</dbReference>
<dbReference type="STRING" id="571932.SAMN05421743_10527"/>
<dbReference type="SUPFAM" id="SSF52833">
    <property type="entry name" value="Thioredoxin-like"/>
    <property type="match status" value="1"/>
</dbReference>